<evidence type="ECO:0000256" key="1">
    <source>
        <dbReference type="ARBA" id="ARBA00022491"/>
    </source>
</evidence>
<evidence type="ECO:0000256" key="3">
    <source>
        <dbReference type="ARBA" id="ARBA00023125"/>
    </source>
</evidence>
<dbReference type="GO" id="GO:0000976">
    <property type="term" value="F:transcription cis-regulatory region binding"/>
    <property type="evidence" value="ECO:0007669"/>
    <property type="project" value="TreeGrafter"/>
</dbReference>
<dbReference type="SUPFAM" id="SSF46689">
    <property type="entry name" value="Homeodomain-like"/>
    <property type="match status" value="1"/>
</dbReference>
<dbReference type="PANTHER" id="PTHR30055">
    <property type="entry name" value="HTH-TYPE TRANSCRIPTIONAL REGULATOR RUTR"/>
    <property type="match status" value="1"/>
</dbReference>
<evidence type="ECO:0000256" key="2">
    <source>
        <dbReference type="ARBA" id="ARBA00023015"/>
    </source>
</evidence>
<gene>
    <name evidence="7" type="ORF">DJ021_03615</name>
</gene>
<dbReference type="GO" id="GO:0003700">
    <property type="term" value="F:DNA-binding transcription factor activity"/>
    <property type="evidence" value="ECO:0007669"/>
    <property type="project" value="TreeGrafter"/>
</dbReference>
<organism evidence="7 8">
    <name type="scientific">Phenylobacterium hankyongense</name>
    <dbReference type="NCBI Taxonomy" id="1813876"/>
    <lineage>
        <taxon>Bacteria</taxon>
        <taxon>Pseudomonadati</taxon>
        <taxon>Pseudomonadota</taxon>
        <taxon>Alphaproteobacteria</taxon>
        <taxon>Caulobacterales</taxon>
        <taxon>Caulobacteraceae</taxon>
        <taxon>Phenylobacterium</taxon>
    </lineage>
</organism>
<dbReference type="SUPFAM" id="SSF48498">
    <property type="entry name" value="Tetracyclin repressor-like, C-terminal domain"/>
    <property type="match status" value="1"/>
</dbReference>
<evidence type="ECO:0000256" key="5">
    <source>
        <dbReference type="PROSITE-ProRule" id="PRU00335"/>
    </source>
</evidence>
<dbReference type="PROSITE" id="PS50977">
    <property type="entry name" value="HTH_TETR_2"/>
    <property type="match status" value="1"/>
</dbReference>
<keyword evidence="8" id="KW-1185">Reference proteome</keyword>
<reference evidence="8" key="1">
    <citation type="submission" date="2018-05" db="EMBL/GenBank/DDBJ databases">
        <authorList>
            <person name="Li X."/>
        </authorList>
    </citation>
    <scope>NUCLEOTIDE SEQUENCE [LARGE SCALE GENOMIC DNA]</scope>
    <source>
        <strain evidence="8">HKS-05</strain>
    </source>
</reference>
<dbReference type="PRINTS" id="PR00455">
    <property type="entry name" value="HTHTETR"/>
</dbReference>
<comment type="caution">
    <text evidence="7">The sequence shown here is derived from an EMBL/GenBank/DDBJ whole genome shotgun (WGS) entry which is preliminary data.</text>
</comment>
<dbReference type="InterPro" id="IPR009057">
    <property type="entry name" value="Homeodomain-like_sf"/>
</dbReference>
<dbReference type="Pfam" id="PF13977">
    <property type="entry name" value="TetR_C_6"/>
    <property type="match status" value="1"/>
</dbReference>
<protein>
    <submittedName>
        <fullName evidence="7">TetR family transcriptional regulator</fullName>
    </submittedName>
</protein>
<dbReference type="InterPro" id="IPR050109">
    <property type="entry name" value="HTH-type_TetR-like_transc_reg"/>
</dbReference>
<dbReference type="InterPro" id="IPR001647">
    <property type="entry name" value="HTH_TetR"/>
</dbReference>
<dbReference type="EMBL" id="QFYP01000001">
    <property type="protein sequence ID" value="RAK58952.1"/>
    <property type="molecule type" value="Genomic_DNA"/>
</dbReference>
<feature type="domain" description="HTH tetR-type" evidence="6">
    <location>
        <begin position="39"/>
        <end position="99"/>
    </location>
</feature>
<dbReference type="PANTHER" id="PTHR30055:SF228">
    <property type="entry name" value="TRANSCRIPTIONAL REGULATOR-RELATED"/>
    <property type="match status" value="1"/>
</dbReference>
<keyword evidence="4" id="KW-0804">Transcription</keyword>
<dbReference type="Pfam" id="PF00440">
    <property type="entry name" value="TetR_N"/>
    <property type="match status" value="1"/>
</dbReference>
<feature type="DNA-binding region" description="H-T-H motif" evidence="5">
    <location>
        <begin position="62"/>
        <end position="81"/>
    </location>
</feature>
<dbReference type="Gene3D" id="1.10.357.10">
    <property type="entry name" value="Tetracycline Repressor, domain 2"/>
    <property type="match status" value="1"/>
</dbReference>
<accession>A0A328AUW1</accession>
<dbReference type="AlphaFoldDB" id="A0A328AUW1"/>
<dbReference type="OrthoDB" id="9809265at2"/>
<evidence type="ECO:0000313" key="7">
    <source>
        <dbReference type="EMBL" id="RAK58952.1"/>
    </source>
</evidence>
<proteinExistence type="predicted"/>
<evidence type="ECO:0000259" key="6">
    <source>
        <dbReference type="PROSITE" id="PS50977"/>
    </source>
</evidence>
<evidence type="ECO:0000256" key="4">
    <source>
        <dbReference type="ARBA" id="ARBA00023163"/>
    </source>
</evidence>
<keyword evidence="2" id="KW-0805">Transcription regulation</keyword>
<keyword evidence="3 5" id="KW-0238">DNA-binding</keyword>
<dbReference type="InterPro" id="IPR036271">
    <property type="entry name" value="Tet_transcr_reg_TetR-rel_C_sf"/>
</dbReference>
<dbReference type="Proteomes" id="UP000249842">
    <property type="component" value="Unassembled WGS sequence"/>
</dbReference>
<keyword evidence="1" id="KW-0678">Repressor</keyword>
<name>A0A328AUW1_9CAUL</name>
<sequence>MRHPGLRAADLYRADQADAGGPALRAGLLIARFSREQADVRRQALLEAALQSLAARGLGAVSVRDVAARAGVSPGLIRHHFGSFGALLIEAYRHVVARVDGEIEAAVAVAGPDPKARMHAFLEASFSPPIVDRDLLSAWLGFWGLVRSDPAAAAVHAETFAQYRGRIEDLLRDLSPSADVRMGALGLSALLDGLWLELCLDPSTFTPAEAVKLAQEWVACYTSV</sequence>
<dbReference type="InterPro" id="IPR039538">
    <property type="entry name" value="BetI_C"/>
</dbReference>
<evidence type="ECO:0000313" key="8">
    <source>
        <dbReference type="Proteomes" id="UP000249842"/>
    </source>
</evidence>